<name>A0ABW0M176_9BACL</name>
<evidence type="ECO:0000313" key="1">
    <source>
        <dbReference type="EMBL" id="MFC5470892.1"/>
    </source>
</evidence>
<organism evidence="1 2">
    <name type="scientific">Cohnella suwonensis</name>
    <dbReference type="NCBI Taxonomy" id="696072"/>
    <lineage>
        <taxon>Bacteria</taxon>
        <taxon>Bacillati</taxon>
        <taxon>Bacillota</taxon>
        <taxon>Bacilli</taxon>
        <taxon>Bacillales</taxon>
        <taxon>Paenibacillaceae</taxon>
        <taxon>Cohnella</taxon>
    </lineage>
</organism>
<accession>A0ABW0M176</accession>
<dbReference type="SUPFAM" id="SSF52788">
    <property type="entry name" value="Phosphotyrosine protein phosphatases I"/>
    <property type="match status" value="1"/>
</dbReference>
<dbReference type="PIRSF" id="PIRSF029416">
    <property type="entry name" value="UCP029416_PTP"/>
    <property type="match status" value="1"/>
</dbReference>
<protein>
    <submittedName>
        <fullName evidence="1">Low molecular weight protein tyrosine phosphatase family protein</fullName>
    </submittedName>
</protein>
<sequence length="117" mass="13862">MKLLFICSRNKWRSLTAEKIFEGFNGYEVRSAGTEEGARIKVTEGLIGWADMIFVMEKKHTRRLKDKFSSTLLQKQLICLGIPDDYKFMDEELIEILKSRVSEYIEVPEYWNEHKHE</sequence>
<reference evidence="2" key="1">
    <citation type="journal article" date="2019" name="Int. J. Syst. Evol. Microbiol.">
        <title>The Global Catalogue of Microorganisms (GCM) 10K type strain sequencing project: providing services to taxonomists for standard genome sequencing and annotation.</title>
        <authorList>
            <consortium name="The Broad Institute Genomics Platform"/>
            <consortium name="The Broad Institute Genome Sequencing Center for Infectious Disease"/>
            <person name="Wu L."/>
            <person name="Ma J."/>
        </authorList>
    </citation>
    <scope>NUCLEOTIDE SEQUENCE [LARGE SCALE GENOMIC DNA]</scope>
    <source>
        <strain evidence="2">CCUG 57113</strain>
    </source>
</reference>
<gene>
    <name evidence="1" type="ORF">ACFPPD_19575</name>
</gene>
<dbReference type="InterPro" id="IPR016919">
    <property type="entry name" value="UCP029416_PTP"/>
</dbReference>
<dbReference type="InterPro" id="IPR036196">
    <property type="entry name" value="Ptyr_pPase_sf"/>
</dbReference>
<dbReference type="RefSeq" id="WP_378082981.1">
    <property type="nucleotide sequence ID" value="NZ_JBHSMH010000078.1"/>
</dbReference>
<proteinExistence type="predicted"/>
<dbReference type="Gene3D" id="3.40.50.2300">
    <property type="match status" value="1"/>
</dbReference>
<dbReference type="EMBL" id="JBHSMH010000078">
    <property type="protein sequence ID" value="MFC5470892.1"/>
    <property type="molecule type" value="Genomic_DNA"/>
</dbReference>
<comment type="caution">
    <text evidence="1">The sequence shown here is derived from an EMBL/GenBank/DDBJ whole genome shotgun (WGS) entry which is preliminary data.</text>
</comment>
<keyword evidence="2" id="KW-1185">Reference proteome</keyword>
<dbReference type="Proteomes" id="UP001596105">
    <property type="component" value="Unassembled WGS sequence"/>
</dbReference>
<evidence type="ECO:0000313" key="2">
    <source>
        <dbReference type="Proteomes" id="UP001596105"/>
    </source>
</evidence>